<feature type="domain" description="Ice-binding protein C-terminal" evidence="1">
    <location>
        <begin position="112"/>
        <end position="135"/>
    </location>
</feature>
<accession>A0A317FF66</accession>
<sequence>MGTGTFSFDGAASAGTVALTSLTNYSFSFNVGGNSFGNANLATPAANIQVLFTTVTGGLSVTFGGSGGGPFGGSVDFTNPSALSFQPSFGSLYFSGTSSFGTFEGLERTDTTVPEPMSLALFGLGLAGLVAARRRA</sequence>
<dbReference type="Proteomes" id="UP000245765">
    <property type="component" value="Unassembled WGS sequence"/>
</dbReference>
<protein>
    <submittedName>
        <fullName evidence="2">PEP-CTERM sorting domain-containing protein</fullName>
    </submittedName>
</protein>
<keyword evidence="3" id="KW-1185">Reference proteome</keyword>
<gene>
    <name evidence="2" type="ORF">DFH01_11720</name>
</gene>
<dbReference type="InterPro" id="IPR013424">
    <property type="entry name" value="Ice-binding_C"/>
</dbReference>
<reference evidence="3" key="1">
    <citation type="submission" date="2018-05" db="EMBL/GenBank/DDBJ databases">
        <authorList>
            <person name="Du Z."/>
            <person name="Wang X."/>
        </authorList>
    </citation>
    <scope>NUCLEOTIDE SEQUENCE [LARGE SCALE GENOMIC DNA]</scope>
    <source>
        <strain evidence="3">CQN31</strain>
    </source>
</reference>
<dbReference type="EMBL" id="QGNA01000002">
    <property type="protein sequence ID" value="PWS37731.1"/>
    <property type="molecule type" value="Genomic_DNA"/>
</dbReference>
<proteinExistence type="predicted"/>
<organism evidence="2 3">
    <name type="scientific">Falsiroseomonas bella</name>
    <dbReference type="NCBI Taxonomy" id="2184016"/>
    <lineage>
        <taxon>Bacteria</taxon>
        <taxon>Pseudomonadati</taxon>
        <taxon>Pseudomonadota</taxon>
        <taxon>Alphaproteobacteria</taxon>
        <taxon>Acetobacterales</taxon>
        <taxon>Roseomonadaceae</taxon>
        <taxon>Falsiroseomonas</taxon>
    </lineage>
</organism>
<dbReference type="NCBIfam" id="TIGR02595">
    <property type="entry name" value="PEP_CTERM"/>
    <property type="match status" value="1"/>
</dbReference>
<dbReference type="AlphaFoldDB" id="A0A317FF66"/>
<comment type="caution">
    <text evidence="2">The sequence shown here is derived from an EMBL/GenBank/DDBJ whole genome shotgun (WGS) entry which is preliminary data.</text>
</comment>
<name>A0A317FF66_9PROT</name>
<evidence type="ECO:0000313" key="2">
    <source>
        <dbReference type="EMBL" id="PWS37731.1"/>
    </source>
</evidence>
<evidence type="ECO:0000259" key="1">
    <source>
        <dbReference type="Pfam" id="PF07589"/>
    </source>
</evidence>
<dbReference type="OrthoDB" id="486743at2"/>
<dbReference type="Pfam" id="PF07589">
    <property type="entry name" value="PEP-CTERM"/>
    <property type="match status" value="1"/>
</dbReference>
<evidence type="ECO:0000313" key="3">
    <source>
        <dbReference type="Proteomes" id="UP000245765"/>
    </source>
</evidence>